<dbReference type="PANTHER" id="PTHR36932:SF1">
    <property type="entry name" value="CAPSULAR POLYSACCHARIDE BIOSYNTHESIS PROTEIN"/>
    <property type="match status" value="1"/>
</dbReference>
<dbReference type="Gene3D" id="3.40.50.12780">
    <property type="entry name" value="N-terminal domain of ligase-like"/>
    <property type="match status" value="1"/>
</dbReference>
<dbReference type="EMBL" id="RCBY01000001">
    <property type="protein sequence ID" value="RQH57564.1"/>
    <property type="molecule type" value="Genomic_DNA"/>
</dbReference>
<dbReference type="Proteomes" id="UP000269154">
    <property type="component" value="Unassembled WGS sequence"/>
</dbReference>
<reference evidence="1 2" key="1">
    <citation type="journal article" date="2018" name="ACS Chem. Biol.">
        <title>Ketoreductase domain dysfunction expands chemodiversity: malyngamide biosynthesis in the cyanobacterium Okeania hirsuta.</title>
        <authorList>
            <person name="Moss N.A."/>
            <person name="Leao T."/>
            <person name="Rankin M."/>
            <person name="McCullough T.M."/>
            <person name="Qu P."/>
            <person name="Korobeynikov A."/>
            <person name="Smith J.L."/>
            <person name="Gerwick L."/>
            <person name="Gerwick W.H."/>
        </authorList>
    </citation>
    <scope>NUCLEOTIDE SEQUENCE [LARGE SCALE GENOMIC DNA]</scope>
    <source>
        <strain evidence="1 2">PAB10Feb10-1</strain>
    </source>
</reference>
<proteinExistence type="predicted"/>
<organism evidence="1 2">
    <name type="scientific">Okeania hirsuta</name>
    <dbReference type="NCBI Taxonomy" id="1458930"/>
    <lineage>
        <taxon>Bacteria</taxon>
        <taxon>Bacillati</taxon>
        <taxon>Cyanobacteriota</taxon>
        <taxon>Cyanophyceae</taxon>
        <taxon>Oscillatoriophycideae</taxon>
        <taxon>Oscillatoriales</taxon>
        <taxon>Microcoleaceae</taxon>
        <taxon>Okeania</taxon>
    </lineage>
</organism>
<comment type="caution">
    <text evidence="1">The sequence shown here is derived from an EMBL/GenBank/DDBJ whole genome shotgun (WGS) entry which is preliminary data.</text>
</comment>
<dbReference type="InterPro" id="IPR053158">
    <property type="entry name" value="CapK_Type1_Caps_Biosynth"/>
</dbReference>
<evidence type="ECO:0000313" key="1">
    <source>
        <dbReference type="EMBL" id="RQH57564.1"/>
    </source>
</evidence>
<name>A0A3N6PVQ0_9CYAN</name>
<dbReference type="RefSeq" id="WP_124154097.1">
    <property type="nucleotide sequence ID" value="NZ_CAWOLW010000001.1"/>
</dbReference>
<sequence length="253" mass="28863">MPIPISAIKGVIWPALPNPNNSLLLALQYQLEQTQWWSPEEIQKWQMFQLTALLAHADHTVPFYRQRLGVLLEVRDRFLNYSDLQQIPILTRQDIQQQSKEMISTALPKEHLPTSESQTSGSTGRPITFQTTKTKGIFYRALNLRSHLWHQRNFSAKVAAIRVPRSKLRQSKQKQEGKKIWADAFPSGALVELDSGKTIAEQLAWLEKENPEHILTYPSNILALAKQAKKKGIKIPNLQALSTFGEVVTPEIR</sequence>
<keyword evidence="2" id="KW-1185">Reference proteome</keyword>
<dbReference type="PANTHER" id="PTHR36932">
    <property type="entry name" value="CAPSULAR POLYSACCHARIDE BIOSYNTHESIS PROTEIN"/>
    <property type="match status" value="1"/>
</dbReference>
<accession>A0A3N6PVQ0</accession>
<dbReference type="InterPro" id="IPR042099">
    <property type="entry name" value="ANL_N_sf"/>
</dbReference>
<dbReference type="OrthoDB" id="580775at2"/>
<dbReference type="SUPFAM" id="SSF56801">
    <property type="entry name" value="Acetyl-CoA synthetase-like"/>
    <property type="match status" value="1"/>
</dbReference>
<evidence type="ECO:0008006" key="3">
    <source>
        <dbReference type="Google" id="ProtNLM"/>
    </source>
</evidence>
<protein>
    <recommendedName>
        <fullName evidence="3">Phenylacetate--CoA ligase family protein</fullName>
    </recommendedName>
</protein>
<dbReference type="AlphaFoldDB" id="A0A3N6PVQ0"/>
<evidence type="ECO:0000313" key="2">
    <source>
        <dbReference type="Proteomes" id="UP000269154"/>
    </source>
</evidence>
<gene>
    <name evidence="1" type="ORF">D5R40_00010</name>
</gene>